<dbReference type="Proteomes" id="UP000323646">
    <property type="component" value="Unassembled WGS sequence"/>
</dbReference>
<reference evidence="2 3" key="1">
    <citation type="submission" date="2019-08" db="EMBL/GenBank/DDBJ databases">
        <title>Selenomonas sp. mPRGC5 and Selenomonas sp. mPRGC8 isolated from ruminal fluid of dairy goat (Capra hircus).</title>
        <authorList>
            <person name="Poothong S."/>
            <person name="Nuengjamnong C."/>
            <person name="Tanasupawat S."/>
        </authorList>
    </citation>
    <scope>NUCLEOTIDE SEQUENCE [LARGE SCALE GENOMIC DNA]</scope>
    <source>
        <strain evidence="3">mPRGC5</strain>
    </source>
</reference>
<proteinExistence type="predicted"/>
<keyword evidence="3" id="KW-1185">Reference proteome</keyword>
<accession>A0A5D6W229</accession>
<evidence type="ECO:0000256" key="1">
    <source>
        <dbReference type="SAM" id="MobiDB-lite"/>
    </source>
</evidence>
<feature type="compositionally biased region" description="Acidic residues" evidence="1">
    <location>
        <begin position="203"/>
        <end position="222"/>
    </location>
</feature>
<name>A0A5D6W229_9FIRM</name>
<dbReference type="EMBL" id="VTOY01000007">
    <property type="protein sequence ID" value="TYZ21940.1"/>
    <property type="molecule type" value="Genomic_DNA"/>
</dbReference>
<dbReference type="InterPro" id="IPR025449">
    <property type="entry name" value="JetB"/>
</dbReference>
<gene>
    <name evidence="2" type="ORF">FZ040_09130</name>
</gene>
<comment type="caution">
    <text evidence="2">The sequence shown here is derived from an EMBL/GenBank/DDBJ whole genome shotgun (WGS) entry which is preliminary data.</text>
</comment>
<evidence type="ECO:0000313" key="3">
    <source>
        <dbReference type="Proteomes" id="UP000323646"/>
    </source>
</evidence>
<dbReference type="Pfam" id="PF13835">
    <property type="entry name" value="DUF4194"/>
    <property type="match status" value="1"/>
</dbReference>
<protein>
    <submittedName>
        <fullName evidence="2">DUF4194 domain-containing protein</fullName>
    </submittedName>
</protein>
<dbReference type="RefSeq" id="WP_149171714.1">
    <property type="nucleotide sequence ID" value="NZ_VTOY01000007.1"/>
</dbReference>
<sequence length="222" mass="25913">MDLENNAADMGENPQEQAFSRAAVMLLKGIVSRGRDEALWQDITSRQTELRDYFRRIGLTLIIDELDEYAYLRQEEGSGLPHIVPRYPLSYNLSMLLVQLRKVLAEYDRAAGGDRVVISFEDILRRMEPFLPVQINEMKYRQSVEHLVRAAMRMGFLLKIKGKDTDYEVRPVLRSFVDAQWLDDFARKLEAYEQYGQARHDAADEEENEEGEMMDELIRDDD</sequence>
<evidence type="ECO:0000313" key="2">
    <source>
        <dbReference type="EMBL" id="TYZ21940.1"/>
    </source>
</evidence>
<dbReference type="AlphaFoldDB" id="A0A5D6W229"/>
<feature type="region of interest" description="Disordered" evidence="1">
    <location>
        <begin position="197"/>
        <end position="222"/>
    </location>
</feature>
<organism evidence="2 3">
    <name type="scientific">Selenomonas ruminis</name>
    <dbReference type="NCBI Taxonomy" id="2593411"/>
    <lineage>
        <taxon>Bacteria</taxon>
        <taxon>Bacillati</taxon>
        <taxon>Bacillota</taxon>
        <taxon>Negativicutes</taxon>
        <taxon>Selenomonadales</taxon>
        <taxon>Selenomonadaceae</taxon>
        <taxon>Selenomonas</taxon>
    </lineage>
</organism>
<dbReference type="OrthoDB" id="369102at2"/>